<gene>
    <name evidence="2" type="ORF">GCM10023205_19430</name>
</gene>
<dbReference type="Proteomes" id="UP001500466">
    <property type="component" value="Unassembled WGS sequence"/>
</dbReference>
<organism evidence="2 3">
    <name type="scientific">Yinghuangia aomiensis</name>
    <dbReference type="NCBI Taxonomy" id="676205"/>
    <lineage>
        <taxon>Bacteria</taxon>
        <taxon>Bacillati</taxon>
        <taxon>Actinomycetota</taxon>
        <taxon>Actinomycetes</taxon>
        <taxon>Kitasatosporales</taxon>
        <taxon>Streptomycetaceae</taxon>
        <taxon>Yinghuangia</taxon>
    </lineage>
</organism>
<feature type="region of interest" description="Disordered" evidence="1">
    <location>
        <begin position="12"/>
        <end position="51"/>
    </location>
</feature>
<keyword evidence="3" id="KW-1185">Reference proteome</keyword>
<name>A0ABP9GZ43_9ACTN</name>
<accession>A0ABP9GZ43</accession>
<evidence type="ECO:0000313" key="2">
    <source>
        <dbReference type="EMBL" id="GAA4957194.1"/>
    </source>
</evidence>
<sequence length="76" mass="8202">MTGDGVGMAVHVDEARGDHPPGYVERSAADDRLGRDRAYDTSGDSHLGDTVEPCLGIEDATTAQHEVVEPRRDRVI</sequence>
<evidence type="ECO:0000313" key="3">
    <source>
        <dbReference type="Proteomes" id="UP001500466"/>
    </source>
</evidence>
<proteinExistence type="predicted"/>
<evidence type="ECO:0000256" key="1">
    <source>
        <dbReference type="SAM" id="MobiDB-lite"/>
    </source>
</evidence>
<feature type="compositionally biased region" description="Basic and acidic residues" evidence="1">
    <location>
        <begin position="27"/>
        <end position="39"/>
    </location>
</feature>
<protein>
    <submittedName>
        <fullName evidence="2">Uncharacterized protein</fullName>
    </submittedName>
</protein>
<reference evidence="3" key="1">
    <citation type="journal article" date="2019" name="Int. J. Syst. Evol. Microbiol.">
        <title>The Global Catalogue of Microorganisms (GCM) 10K type strain sequencing project: providing services to taxonomists for standard genome sequencing and annotation.</title>
        <authorList>
            <consortium name="The Broad Institute Genomics Platform"/>
            <consortium name="The Broad Institute Genome Sequencing Center for Infectious Disease"/>
            <person name="Wu L."/>
            <person name="Ma J."/>
        </authorList>
    </citation>
    <scope>NUCLEOTIDE SEQUENCE [LARGE SCALE GENOMIC DNA]</scope>
    <source>
        <strain evidence="3">JCM 17986</strain>
    </source>
</reference>
<dbReference type="EMBL" id="BAABHS010000005">
    <property type="protein sequence ID" value="GAA4957194.1"/>
    <property type="molecule type" value="Genomic_DNA"/>
</dbReference>
<comment type="caution">
    <text evidence="2">The sequence shown here is derived from an EMBL/GenBank/DDBJ whole genome shotgun (WGS) entry which is preliminary data.</text>
</comment>